<evidence type="ECO:0000256" key="1">
    <source>
        <dbReference type="ARBA" id="ARBA00008416"/>
    </source>
</evidence>
<dbReference type="PANTHER" id="PTHR43594:SF1">
    <property type="entry name" value="QUERCETIN 2,3-DIOXYGENASE PA2418-RELATED"/>
    <property type="match status" value="1"/>
</dbReference>
<feature type="domain" description="Pirin C-terminal" evidence="5">
    <location>
        <begin position="183"/>
        <end position="280"/>
    </location>
</feature>
<dbReference type="GO" id="GO:0046872">
    <property type="term" value="F:metal ion binding"/>
    <property type="evidence" value="ECO:0007669"/>
    <property type="project" value="UniProtKB-KW"/>
</dbReference>
<dbReference type="PANTHER" id="PTHR43594">
    <property type="entry name" value="QUERCETIN 2,3-DIOXYGENASE"/>
    <property type="match status" value="1"/>
</dbReference>
<dbReference type="InterPro" id="IPR003829">
    <property type="entry name" value="Pirin_N_dom"/>
</dbReference>
<dbReference type="InterPro" id="IPR053186">
    <property type="entry name" value="QDO-related"/>
</dbReference>
<dbReference type="AlphaFoldDB" id="A0A0K2Y248"/>
<dbReference type="Gene3D" id="2.60.120.10">
    <property type="entry name" value="Jelly Rolls"/>
    <property type="match status" value="2"/>
</dbReference>
<comment type="cofactor">
    <cofactor evidence="2">
        <name>Fe cation</name>
        <dbReference type="ChEBI" id="CHEBI:24875"/>
    </cofactor>
    <text evidence="2">Binds 1 Fe cation per subunit.</text>
</comment>
<accession>A0A0K2Y248</accession>
<gene>
    <name evidence="6" type="ORF">HAL07_00100</name>
</gene>
<dbReference type="GeneID" id="82131048"/>
<dbReference type="InterPro" id="IPR008778">
    <property type="entry name" value="Pirin_C_dom"/>
</dbReference>
<dbReference type="InterPro" id="IPR011051">
    <property type="entry name" value="RmlC_Cupin_sf"/>
</dbReference>
<evidence type="ECO:0000313" key="7">
    <source>
        <dbReference type="Proteomes" id="UP000043437"/>
    </source>
</evidence>
<dbReference type="Proteomes" id="UP000043437">
    <property type="component" value="Unassembled WGS sequence"/>
</dbReference>
<comment type="similarity">
    <text evidence="1 3">Belongs to the pirin family.</text>
</comment>
<feature type="binding site" evidence="2">
    <location>
        <position position="107"/>
    </location>
    <ligand>
        <name>Fe cation</name>
        <dbReference type="ChEBI" id="CHEBI:24875"/>
    </ligand>
</feature>
<evidence type="ECO:0000259" key="5">
    <source>
        <dbReference type="Pfam" id="PF05726"/>
    </source>
</evidence>
<dbReference type="RefSeq" id="WP_053944703.1">
    <property type="nucleotide sequence ID" value="NZ_BSCV01000001.1"/>
</dbReference>
<evidence type="ECO:0000259" key="4">
    <source>
        <dbReference type="Pfam" id="PF02678"/>
    </source>
</evidence>
<proteinExistence type="inferred from homology"/>
<name>A0A0K2Y248_9HELI</name>
<dbReference type="CDD" id="cd02247">
    <property type="entry name" value="cupin_pirin_C"/>
    <property type="match status" value="1"/>
</dbReference>
<evidence type="ECO:0000313" key="6">
    <source>
        <dbReference type="EMBL" id="CRF51884.1"/>
    </source>
</evidence>
<dbReference type="SUPFAM" id="SSF51182">
    <property type="entry name" value="RmlC-like cupins"/>
    <property type="match status" value="1"/>
</dbReference>
<dbReference type="InterPro" id="IPR012093">
    <property type="entry name" value="Pirin"/>
</dbReference>
<evidence type="ECO:0000256" key="3">
    <source>
        <dbReference type="RuleBase" id="RU003457"/>
    </source>
</evidence>
<dbReference type="Pfam" id="PF05726">
    <property type="entry name" value="Pirin_C"/>
    <property type="match status" value="1"/>
</dbReference>
<protein>
    <submittedName>
        <fullName evidence="6">Pirin</fullName>
    </submittedName>
</protein>
<keyword evidence="2" id="KW-0408">Iron</keyword>
<keyword evidence="2" id="KW-0479">Metal-binding</keyword>
<dbReference type="EMBL" id="CDMG01000002">
    <property type="protein sequence ID" value="CRF51884.1"/>
    <property type="molecule type" value="Genomic_DNA"/>
</dbReference>
<organism evidence="6 7">
    <name type="scientific">Helicobacter ailurogastricus</name>
    <dbReference type="NCBI Taxonomy" id="1578720"/>
    <lineage>
        <taxon>Bacteria</taxon>
        <taxon>Pseudomonadati</taxon>
        <taxon>Campylobacterota</taxon>
        <taxon>Epsilonproteobacteria</taxon>
        <taxon>Campylobacterales</taxon>
        <taxon>Helicobacteraceae</taxon>
        <taxon>Helicobacter</taxon>
    </lineage>
</organism>
<dbReference type="PIRSF" id="PIRSF006232">
    <property type="entry name" value="Pirin"/>
    <property type="match status" value="1"/>
</dbReference>
<feature type="binding site" evidence="2">
    <location>
        <position position="61"/>
    </location>
    <ligand>
        <name>Fe cation</name>
        <dbReference type="ChEBI" id="CHEBI:24875"/>
    </ligand>
</feature>
<dbReference type="Pfam" id="PF02678">
    <property type="entry name" value="Pirin"/>
    <property type="match status" value="1"/>
</dbReference>
<feature type="binding site" evidence="2">
    <location>
        <position position="105"/>
    </location>
    <ligand>
        <name>Fe cation</name>
        <dbReference type="ChEBI" id="CHEBI:24875"/>
    </ligand>
</feature>
<sequence length="288" mass="30996">MKKVAQIYKAPPKHWVGDGFYVSSMFSYNETDKNIDPFLLLDYNAPYHFKGGGGESGVGSHPHKGFETVTIAYSGEVEHADSHGGGGIIASGDVQWMTAGSGILHQEFHSKKFAKEGGVFEMVQLWVNLPKAHKLTPPKYQAIRAQEIPSVALEGSSKARIIAGELDGIKGPATTFSPINLWDLNLKGSLHLPIPKDHNLLILVREGLVALDQQEAGAQQLITFQKGGEGVRLEALKPSSVLVLTGLPLNEPVIGYGPFVMNTREEISQALADLQAGLFGELKAGYGG</sequence>
<reference evidence="7" key="1">
    <citation type="submission" date="2014-12" db="EMBL/GenBank/DDBJ databases">
        <authorList>
            <person name="Jaenicke S."/>
        </authorList>
    </citation>
    <scope>NUCLEOTIDE SEQUENCE [LARGE SCALE GENOMIC DNA]</scope>
</reference>
<evidence type="ECO:0000256" key="2">
    <source>
        <dbReference type="PIRSR" id="PIRSR006232-1"/>
    </source>
</evidence>
<dbReference type="CDD" id="cd02909">
    <property type="entry name" value="cupin_pirin_N"/>
    <property type="match status" value="1"/>
</dbReference>
<feature type="domain" description="Pirin N-terminal" evidence="4">
    <location>
        <begin position="22"/>
        <end position="127"/>
    </location>
</feature>
<feature type="binding site" evidence="2">
    <location>
        <position position="63"/>
    </location>
    <ligand>
        <name>Fe cation</name>
        <dbReference type="ChEBI" id="CHEBI:24875"/>
    </ligand>
</feature>
<dbReference type="InterPro" id="IPR014710">
    <property type="entry name" value="RmlC-like_jellyroll"/>
</dbReference>